<evidence type="ECO:0000256" key="4">
    <source>
        <dbReference type="SAM" id="MobiDB-lite"/>
    </source>
</evidence>
<organism evidence="6 7">
    <name type="scientific">Aphanomyces euteiches</name>
    <dbReference type="NCBI Taxonomy" id="100861"/>
    <lineage>
        <taxon>Eukaryota</taxon>
        <taxon>Sar</taxon>
        <taxon>Stramenopiles</taxon>
        <taxon>Oomycota</taxon>
        <taxon>Saprolegniomycetes</taxon>
        <taxon>Saprolegniales</taxon>
        <taxon>Verrucalvaceae</taxon>
        <taxon>Aphanomyces</taxon>
    </lineage>
</organism>
<evidence type="ECO:0000313" key="6">
    <source>
        <dbReference type="EMBL" id="KAF0745636.1"/>
    </source>
</evidence>
<dbReference type="VEuPathDB" id="FungiDB:AeMF1_011461"/>
<evidence type="ECO:0000256" key="1">
    <source>
        <dbReference type="ARBA" id="ARBA00022723"/>
    </source>
</evidence>
<name>A0A6G0XYN1_9STRA</name>
<feature type="region of interest" description="Disordered" evidence="4">
    <location>
        <begin position="84"/>
        <end position="122"/>
    </location>
</feature>
<dbReference type="InterPro" id="IPR002893">
    <property type="entry name" value="Znf_MYND"/>
</dbReference>
<dbReference type="Gene3D" id="6.10.140.2220">
    <property type="match status" value="1"/>
</dbReference>
<evidence type="ECO:0000256" key="2">
    <source>
        <dbReference type="ARBA" id="ARBA00022771"/>
    </source>
</evidence>
<reference evidence="6 7" key="1">
    <citation type="submission" date="2019-07" db="EMBL/GenBank/DDBJ databases">
        <title>Genomics analysis of Aphanomyces spp. identifies a new class of oomycete effector associated with host adaptation.</title>
        <authorList>
            <person name="Gaulin E."/>
        </authorList>
    </citation>
    <scope>NUCLEOTIDE SEQUENCE [LARGE SCALE GENOMIC DNA]</scope>
    <source>
        <strain evidence="6 7">ATCC 201684</strain>
    </source>
</reference>
<keyword evidence="3" id="KW-0862">Zinc</keyword>
<feature type="region of interest" description="Disordered" evidence="4">
    <location>
        <begin position="1"/>
        <end position="20"/>
    </location>
</feature>
<feature type="compositionally biased region" description="Acidic residues" evidence="4">
    <location>
        <begin position="86"/>
        <end position="122"/>
    </location>
</feature>
<accession>A0A6G0XYN1</accession>
<dbReference type="SUPFAM" id="SSF144232">
    <property type="entry name" value="HIT/MYND zinc finger-like"/>
    <property type="match status" value="1"/>
</dbReference>
<dbReference type="GO" id="GO:0008270">
    <property type="term" value="F:zinc ion binding"/>
    <property type="evidence" value="ECO:0007669"/>
    <property type="project" value="UniProtKB-KW"/>
</dbReference>
<keyword evidence="2" id="KW-0863">Zinc-finger</keyword>
<feature type="domain" description="MYND-type" evidence="5">
    <location>
        <begin position="39"/>
        <end position="75"/>
    </location>
</feature>
<dbReference type="EMBL" id="VJMJ01000001">
    <property type="protein sequence ID" value="KAF0745636.1"/>
    <property type="molecule type" value="Genomic_DNA"/>
</dbReference>
<proteinExistence type="predicted"/>
<keyword evidence="7" id="KW-1185">Reference proteome</keyword>
<keyword evidence="1" id="KW-0479">Metal-binding</keyword>
<sequence>MNSNMSRRPMPLERTASEVEDERIMSHFRSKLDAQGHSCSNCDSPGALIPCMDRCGESYYCSNECVVQDAKRHRDNDLNMRLSLCDDQEDDDDGDGAIDNGDLEDDEDPDRQDDDATDDSDCPVDEEISFVDHFCASSVTVERGLERVESIEVTCLHCSETAVITRSVLNHPETKQKASTTCICGEVVGFWV</sequence>
<dbReference type="Pfam" id="PF01753">
    <property type="entry name" value="zf-MYND"/>
    <property type="match status" value="1"/>
</dbReference>
<evidence type="ECO:0000259" key="5">
    <source>
        <dbReference type="Pfam" id="PF01753"/>
    </source>
</evidence>
<gene>
    <name evidence="6" type="ORF">Ae201684_000089</name>
</gene>
<dbReference type="AlphaFoldDB" id="A0A6G0XYN1"/>
<protein>
    <recommendedName>
        <fullName evidence="5">MYND-type domain-containing protein</fullName>
    </recommendedName>
</protein>
<evidence type="ECO:0000256" key="3">
    <source>
        <dbReference type="ARBA" id="ARBA00022833"/>
    </source>
</evidence>
<evidence type="ECO:0000313" key="7">
    <source>
        <dbReference type="Proteomes" id="UP000481153"/>
    </source>
</evidence>
<dbReference type="Proteomes" id="UP000481153">
    <property type="component" value="Unassembled WGS sequence"/>
</dbReference>
<comment type="caution">
    <text evidence="6">The sequence shown here is derived from an EMBL/GenBank/DDBJ whole genome shotgun (WGS) entry which is preliminary data.</text>
</comment>